<protein>
    <recommendedName>
        <fullName evidence="4">RING-type domain-containing protein</fullName>
    </recommendedName>
</protein>
<evidence type="ECO:0000256" key="1">
    <source>
        <dbReference type="SAM" id="MobiDB-lite"/>
    </source>
</evidence>
<gene>
    <name evidence="2" type="ORF">TSOC_011333</name>
</gene>
<dbReference type="InterPro" id="IPR013083">
    <property type="entry name" value="Znf_RING/FYVE/PHD"/>
</dbReference>
<dbReference type="Proteomes" id="UP000236333">
    <property type="component" value="Unassembled WGS sequence"/>
</dbReference>
<comment type="caution">
    <text evidence="2">The sequence shown here is derived from an EMBL/GenBank/DDBJ whole genome shotgun (WGS) entry which is preliminary data.</text>
</comment>
<evidence type="ECO:0000313" key="3">
    <source>
        <dbReference type="Proteomes" id="UP000236333"/>
    </source>
</evidence>
<feature type="region of interest" description="Disordered" evidence="1">
    <location>
        <begin position="108"/>
        <end position="134"/>
    </location>
</feature>
<dbReference type="EMBL" id="PGGS01000613">
    <property type="protein sequence ID" value="PNH02666.1"/>
    <property type="molecule type" value="Genomic_DNA"/>
</dbReference>
<evidence type="ECO:0000313" key="2">
    <source>
        <dbReference type="EMBL" id="PNH02666.1"/>
    </source>
</evidence>
<dbReference type="Pfam" id="PF13920">
    <property type="entry name" value="zf-C3HC4_3"/>
    <property type="match status" value="1"/>
</dbReference>
<dbReference type="Gene3D" id="3.30.40.10">
    <property type="entry name" value="Zinc/RING finger domain, C3HC4 (zinc finger)"/>
    <property type="match status" value="1"/>
</dbReference>
<feature type="region of interest" description="Disordered" evidence="1">
    <location>
        <begin position="64"/>
        <end position="86"/>
    </location>
</feature>
<organism evidence="2 3">
    <name type="scientific">Tetrabaena socialis</name>
    <dbReference type="NCBI Taxonomy" id="47790"/>
    <lineage>
        <taxon>Eukaryota</taxon>
        <taxon>Viridiplantae</taxon>
        <taxon>Chlorophyta</taxon>
        <taxon>core chlorophytes</taxon>
        <taxon>Chlorophyceae</taxon>
        <taxon>CS clade</taxon>
        <taxon>Chlamydomonadales</taxon>
        <taxon>Tetrabaenaceae</taxon>
        <taxon>Tetrabaena</taxon>
    </lineage>
</organism>
<reference evidence="2 3" key="1">
    <citation type="journal article" date="2017" name="Mol. Biol. Evol.">
        <title>The 4-celled Tetrabaena socialis nuclear genome reveals the essential components for genetic control of cell number at the origin of multicellularity in the volvocine lineage.</title>
        <authorList>
            <person name="Featherston J."/>
            <person name="Arakaki Y."/>
            <person name="Hanschen E.R."/>
            <person name="Ferris P.J."/>
            <person name="Michod R.E."/>
            <person name="Olson B.J.S.C."/>
            <person name="Nozaki H."/>
            <person name="Durand P.M."/>
        </authorList>
    </citation>
    <scope>NUCLEOTIDE SEQUENCE [LARGE SCALE GENOMIC DNA]</scope>
    <source>
        <strain evidence="2 3">NIES-571</strain>
    </source>
</reference>
<sequence length="263" mass="25534">MLAPAAATPAPTTATPVLRIPVRASAPATAVPAAPAPSVGESAPAATTAVAATFGPSTTAPVAAPPAIPASTDVTAPPASFADGTDGLEDDWTALDCMSYLFAPDRPEEAAAATQQPTGPRMPQPSGGTAAGHEAADAGRILGSSAASSRAVEGLVAGTVTPEVSVPTAAAAASGGVEAAAGGPMQRGSGSGPGAGGGGLEGWCCLVCLDAPREHGFLHGGSMHIGVCGGCAARLAAEKRRRGSRLLCPVCREPVERMVALFA</sequence>
<name>A0A2J7ZQZ0_9CHLO</name>
<accession>A0A2J7ZQZ0</accession>
<dbReference type="OrthoDB" id="552707at2759"/>
<proteinExistence type="predicted"/>
<evidence type="ECO:0008006" key="4">
    <source>
        <dbReference type="Google" id="ProtNLM"/>
    </source>
</evidence>
<keyword evidence="3" id="KW-1185">Reference proteome</keyword>
<dbReference type="AlphaFoldDB" id="A0A2J7ZQZ0"/>